<evidence type="ECO:0008006" key="3">
    <source>
        <dbReference type="Google" id="ProtNLM"/>
    </source>
</evidence>
<dbReference type="PANTHER" id="PTHR33639:SF2">
    <property type="entry name" value="DUF393 DOMAIN-CONTAINING PROTEIN"/>
    <property type="match status" value="1"/>
</dbReference>
<dbReference type="InterPro" id="IPR052927">
    <property type="entry name" value="DCC_oxidoreductase"/>
</dbReference>
<accession>A0A1Y5RQJ0</accession>
<proteinExistence type="predicted"/>
<sequence>MQSALGRALLLHYDLDPDDPSSWLYVERGIAFSSLDAVIRVGLQLGGIWRALTLLRIIPKGLQDRLYYFVARKRYRLSGHADLCTPPDPDVQHRLIR</sequence>
<dbReference type="GO" id="GO:0015035">
    <property type="term" value="F:protein-disulfide reductase activity"/>
    <property type="evidence" value="ECO:0007669"/>
    <property type="project" value="InterPro"/>
</dbReference>
<evidence type="ECO:0000313" key="2">
    <source>
        <dbReference type="Proteomes" id="UP000193827"/>
    </source>
</evidence>
<gene>
    <name evidence="1" type="ORF">PEL8287_00947</name>
</gene>
<organism evidence="1 2">
    <name type="scientific">Roseovarius litorisediminis</name>
    <dbReference type="NCBI Taxonomy" id="1312363"/>
    <lineage>
        <taxon>Bacteria</taxon>
        <taxon>Pseudomonadati</taxon>
        <taxon>Pseudomonadota</taxon>
        <taxon>Alphaproteobacteria</taxon>
        <taxon>Rhodobacterales</taxon>
        <taxon>Roseobacteraceae</taxon>
        <taxon>Roseovarius</taxon>
    </lineage>
</organism>
<dbReference type="InterPro" id="IPR007263">
    <property type="entry name" value="DCC1-like"/>
</dbReference>
<keyword evidence="2" id="KW-1185">Reference proteome</keyword>
<protein>
    <recommendedName>
        <fullName evidence="3">DUF393 domain-containing protein</fullName>
    </recommendedName>
</protein>
<evidence type="ECO:0000313" key="1">
    <source>
        <dbReference type="EMBL" id="SLN21988.1"/>
    </source>
</evidence>
<dbReference type="AlphaFoldDB" id="A0A1Y5RQJ0"/>
<dbReference type="Pfam" id="PF04134">
    <property type="entry name" value="DCC1-like"/>
    <property type="match status" value="1"/>
</dbReference>
<name>A0A1Y5RQJ0_9RHOB</name>
<dbReference type="PANTHER" id="PTHR33639">
    <property type="entry name" value="THIOL-DISULFIDE OXIDOREDUCTASE DCC"/>
    <property type="match status" value="1"/>
</dbReference>
<dbReference type="Proteomes" id="UP000193827">
    <property type="component" value="Unassembled WGS sequence"/>
</dbReference>
<reference evidence="1 2" key="1">
    <citation type="submission" date="2017-03" db="EMBL/GenBank/DDBJ databases">
        <authorList>
            <person name="Afonso C.L."/>
            <person name="Miller P.J."/>
            <person name="Scott M.A."/>
            <person name="Spackman E."/>
            <person name="Goraichik I."/>
            <person name="Dimitrov K.M."/>
            <person name="Suarez D.L."/>
            <person name="Swayne D.E."/>
        </authorList>
    </citation>
    <scope>NUCLEOTIDE SEQUENCE [LARGE SCALE GENOMIC DNA]</scope>
    <source>
        <strain evidence="1 2">CECT 8287</strain>
    </source>
</reference>
<dbReference type="EMBL" id="FWFL01000002">
    <property type="protein sequence ID" value="SLN21988.1"/>
    <property type="molecule type" value="Genomic_DNA"/>
</dbReference>